<sequence length="107" mass="12161">MPSERRLIRFTTPEVEQALRTFAEAHERTLPRSQVASIEYDGQTEEGVSARIKFENVPRPTHFTALEMTAALIAYCHKTHVPIPKQGQKSLYKAKGNVILQIDVKSR</sequence>
<evidence type="ECO:0000313" key="2">
    <source>
        <dbReference type="Proteomes" id="UP000778970"/>
    </source>
</evidence>
<dbReference type="AlphaFoldDB" id="A0A934QIN9"/>
<comment type="caution">
    <text evidence="1">The sequence shown here is derived from an EMBL/GenBank/DDBJ whole genome shotgun (WGS) entry which is preliminary data.</text>
</comment>
<dbReference type="Proteomes" id="UP000778970">
    <property type="component" value="Unassembled WGS sequence"/>
</dbReference>
<organism evidence="1 2">
    <name type="scientific">Rhodovibrio salinarum</name>
    <dbReference type="NCBI Taxonomy" id="1087"/>
    <lineage>
        <taxon>Bacteria</taxon>
        <taxon>Pseudomonadati</taxon>
        <taxon>Pseudomonadota</taxon>
        <taxon>Alphaproteobacteria</taxon>
        <taxon>Rhodospirillales</taxon>
        <taxon>Rhodovibrionaceae</taxon>
        <taxon>Rhodovibrio</taxon>
    </lineage>
</organism>
<name>A0A934QIN9_9PROT</name>
<reference evidence="1" key="2">
    <citation type="journal article" date="2020" name="Microorganisms">
        <title>Osmotic Adaptation and Compatible Solute Biosynthesis of Phototrophic Bacteria as Revealed from Genome Analyses.</title>
        <authorList>
            <person name="Imhoff J.F."/>
            <person name="Rahn T."/>
            <person name="Kunzel S."/>
            <person name="Keller A."/>
            <person name="Neulinger S.C."/>
        </authorList>
    </citation>
    <scope>NUCLEOTIDE SEQUENCE</scope>
    <source>
        <strain evidence="1">DSM 9154</strain>
    </source>
</reference>
<evidence type="ECO:0000313" key="1">
    <source>
        <dbReference type="EMBL" id="MBK1697155.1"/>
    </source>
</evidence>
<dbReference type="EMBL" id="NRRE01000020">
    <property type="protein sequence ID" value="MBK1697155.1"/>
    <property type="molecule type" value="Genomic_DNA"/>
</dbReference>
<protein>
    <submittedName>
        <fullName evidence="1">Uncharacterized protein</fullName>
    </submittedName>
</protein>
<reference evidence="1" key="1">
    <citation type="submission" date="2017-08" db="EMBL/GenBank/DDBJ databases">
        <authorList>
            <person name="Imhoff J.F."/>
            <person name="Rahn T."/>
            <person name="Kuenzel S."/>
            <person name="Neulinger S.C."/>
        </authorList>
    </citation>
    <scope>NUCLEOTIDE SEQUENCE</scope>
    <source>
        <strain evidence="1">DSM 9154</strain>
    </source>
</reference>
<dbReference type="RefSeq" id="WP_027287545.1">
    <property type="nucleotide sequence ID" value="NZ_NRRE01000020.1"/>
</dbReference>
<accession>A0A934QIN9</accession>
<keyword evidence="2" id="KW-1185">Reference proteome</keyword>
<proteinExistence type="predicted"/>
<gene>
    <name evidence="1" type="ORF">CKO21_07825</name>
</gene>